<keyword evidence="3" id="KW-1185">Reference proteome</keyword>
<dbReference type="InterPro" id="IPR052058">
    <property type="entry name" value="Alcohol_O-acetyltransferase"/>
</dbReference>
<dbReference type="OMA" id="RPPMSCG"/>
<dbReference type="KEGG" id="pfy:PFICI_00697"/>
<sequence length="580" mass="65682">MTAVATVSTERGHWLDRYANDYHRWRLEKDQSGNASWIRRQGVVEQGFDTDGRYYGGRADVNTLLRLKASSAISPEQLQQRILLAWTVLRLEHVLLRAAAPIMTDSSEVAEPYFRVSCFNSSEEAIEDAQKCLVHVKDRRGRPVNDDEFYHHVVNTARVVDPNGSLSKLFVLPPKLSISGHVVLRFFFVVAHSVTDGLTMRVWLESFLRLINSPLHDLQTAVESLGTTVATKPRLPLAQEDLYPQISGSLARRRWFWCLSRVLRHVRRSLPAAFPNPLRRDQPFPDSRLYPPVYSDVLDYSSKPPLNTFYVRATVNSKARDRLVSICRQVGASVGAGGFALVALVMMILNERRNPGDQRPFMTGFPLNPRPFFNHMDPPDSMMLAFSDGIVLPFLPSHLDLEGRFRILVRHAQRQLSSFQKRARPEDTRDPLWYVGSRGPGRVIAINYLATVEKEQAKLPVERRNAVNGPQGSLEARPNESSQTCGVSSVGRTTQKPGMYDLKKPIGKNEDDFVADWFDARSSVRVRDDEFLCGVTGHDDGLELGVSVDGNAIDEKRADEWKHLIETIFDDEQDQVRPRL</sequence>
<dbReference type="AlphaFoldDB" id="W3XLJ3"/>
<evidence type="ECO:0000256" key="1">
    <source>
        <dbReference type="SAM" id="MobiDB-lite"/>
    </source>
</evidence>
<gene>
    <name evidence="2" type="ORF">PFICI_00697</name>
</gene>
<organism evidence="2 3">
    <name type="scientific">Pestalotiopsis fici (strain W106-1 / CGMCC3.15140)</name>
    <dbReference type="NCBI Taxonomy" id="1229662"/>
    <lineage>
        <taxon>Eukaryota</taxon>
        <taxon>Fungi</taxon>
        <taxon>Dikarya</taxon>
        <taxon>Ascomycota</taxon>
        <taxon>Pezizomycotina</taxon>
        <taxon>Sordariomycetes</taxon>
        <taxon>Xylariomycetidae</taxon>
        <taxon>Amphisphaeriales</taxon>
        <taxon>Sporocadaceae</taxon>
        <taxon>Pestalotiopsis</taxon>
    </lineage>
</organism>
<dbReference type="InParanoid" id="W3XLJ3"/>
<feature type="compositionally biased region" description="Polar residues" evidence="1">
    <location>
        <begin position="479"/>
        <end position="496"/>
    </location>
</feature>
<evidence type="ECO:0000313" key="3">
    <source>
        <dbReference type="Proteomes" id="UP000030651"/>
    </source>
</evidence>
<dbReference type="RefSeq" id="XP_007827469.1">
    <property type="nucleotide sequence ID" value="XM_007829278.1"/>
</dbReference>
<evidence type="ECO:0008006" key="4">
    <source>
        <dbReference type="Google" id="ProtNLM"/>
    </source>
</evidence>
<evidence type="ECO:0000313" key="2">
    <source>
        <dbReference type="EMBL" id="ETS86869.1"/>
    </source>
</evidence>
<dbReference type="Gene3D" id="3.30.559.10">
    <property type="entry name" value="Chloramphenicol acetyltransferase-like domain"/>
    <property type="match status" value="1"/>
</dbReference>
<dbReference type="STRING" id="1229662.W3XLJ3"/>
<accession>W3XLJ3</accession>
<dbReference type="InterPro" id="IPR023213">
    <property type="entry name" value="CAT-like_dom_sf"/>
</dbReference>
<dbReference type="HOGENOM" id="CLU_475046_0_0_1"/>
<dbReference type="EMBL" id="KI912109">
    <property type="protein sequence ID" value="ETS86869.1"/>
    <property type="molecule type" value="Genomic_DNA"/>
</dbReference>
<dbReference type="PANTHER" id="PTHR28037:SF1">
    <property type="entry name" value="ALCOHOL O-ACETYLTRANSFERASE 1-RELATED"/>
    <property type="match status" value="1"/>
</dbReference>
<name>W3XLJ3_PESFW</name>
<dbReference type="OrthoDB" id="3355480at2759"/>
<dbReference type="eggNOG" id="ENOG502SGIR">
    <property type="taxonomic scope" value="Eukaryota"/>
</dbReference>
<dbReference type="Proteomes" id="UP000030651">
    <property type="component" value="Unassembled WGS sequence"/>
</dbReference>
<reference evidence="3" key="1">
    <citation type="journal article" date="2015" name="BMC Genomics">
        <title>Genomic and transcriptomic analysis of the endophytic fungus Pestalotiopsis fici reveals its lifestyle and high potential for synthesis of natural products.</title>
        <authorList>
            <person name="Wang X."/>
            <person name="Zhang X."/>
            <person name="Liu L."/>
            <person name="Xiang M."/>
            <person name="Wang W."/>
            <person name="Sun X."/>
            <person name="Che Y."/>
            <person name="Guo L."/>
            <person name="Liu G."/>
            <person name="Guo L."/>
            <person name="Wang C."/>
            <person name="Yin W.B."/>
            <person name="Stadler M."/>
            <person name="Zhang X."/>
            <person name="Liu X."/>
        </authorList>
    </citation>
    <scope>NUCLEOTIDE SEQUENCE [LARGE SCALE GENOMIC DNA]</scope>
    <source>
        <strain evidence="3">W106-1 / CGMCC3.15140</strain>
    </source>
</reference>
<protein>
    <recommendedName>
        <fullName evidence="4">Condensation domain-containing protein</fullName>
    </recommendedName>
</protein>
<dbReference type="GeneID" id="19265710"/>
<dbReference type="PANTHER" id="PTHR28037">
    <property type="entry name" value="ALCOHOL O-ACETYLTRANSFERASE 1-RELATED"/>
    <property type="match status" value="1"/>
</dbReference>
<proteinExistence type="predicted"/>
<feature type="region of interest" description="Disordered" evidence="1">
    <location>
        <begin position="464"/>
        <end position="504"/>
    </location>
</feature>